<feature type="compositionally biased region" description="Polar residues" evidence="3">
    <location>
        <begin position="283"/>
        <end position="300"/>
    </location>
</feature>
<dbReference type="InterPro" id="IPR009057">
    <property type="entry name" value="Homeodomain-like_sf"/>
</dbReference>
<feature type="domain" description="Homeobox" evidence="4">
    <location>
        <begin position="9"/>
        <end position="69"/>
    </location>
</feature>
<evidence type="ECO:0000313" key="5">
    <source>
        <dbReference type="EMBL" id="KAJ3508924.1"/>
    </source>
</evidence>
<accession>A0A9W8K768</accession>
<evidence type="ECO:0000256" key="2">
    <source>
        <dbReference type="RuleBase" id="RU000682"/>
    </source>
</evidence>
<dbReference type="SMART" id="SM00389">
    <property type="entry name" value="HOX"/>
    <property type="match status" value="1"/>
</dbReference>
<dbReference type="Proteomes" id="UP001148786">
    <property type="component" value="Unassembled WGS sequence"/>
</dbReference>
<evidence type="ECO:0000313" key="6">
    <source>
        <dbReference type="Proteomes" id="UP001148786"/>
    </source>
</evidence>
<dbReference type="AlphaFoldDB" id="A0A9W8K768"/>
<name>A0A9W8K768_9AGAR</name>
<reference evidence="5" key="1">
    <citation type="submission" date="2022-07" db="EMBL/GenBank/DDBJ databases">
        <title>Genome Sequence of Agrocybe chaxingu.</title>
        <authorList>
            <person name="Buettner E."/>
        </authorList>
    </citation>
    <scope>NUCLEOTIDE SEQUENCE</scope>
    <source>
        <strain evidence="5">MP-N11</strain>
    </source>
</reference>
<evidence type="ECO:0000256" key="1">
    <source>
        <dbReference type="PROSITE-ProRule" id="PRU00108"/>
    </source>
</evidence>
<dbReference type="Gene3D" id="1.10.10.60">
    <property type="entry name" value="Homeodomain-like"/>
    <property type="match status" value="1"/>
</dbReference>
<keyword evidence="1 2" id="KW-0539">Nucleus</keyword>
<proteinExistence type="predicted"/>
<feature type="DNA-binding region" description="Homeobox" evidence="1">
    <location>
        <begin position="11"/>
        <end position="70"/>
    </location>
</feature>
<feature type="compositionally biased region" description="Low complexity" evidence="3">
    <location>
        <begin position="96"/>
        <end position="144"/>
    </location>
</feature>
<evidence type="ECO:0000256" key="3">
    <source>
        <dbReference type="SAM" id="MobiDB-lite"/>
    </source>
</evidence>
<feature type="region of interest" description="Disordered" evidence="3">
    <location>
        <begin position="64"/>
        <end position="173"/>
    </location>
</feature>
<keyword evidence="6" id="KW-1185">Reference proteome</keyword>
<dbReference type="CDD" id="cd00086">
    <property type="entry name" value="homeodomain"/>
    <property type="match status" value="1"/>
</dbReference>
<protein>
    <recommendedName>
        <fullName evidence="4">Homeobox domain-containing protein</fullName>
    </recommendedName>
</protein>
<feature type="region of interest" description="Disordered" evidence="3">
    <location>
        <begin position="279"/>
        <end position="308"/>
    </location>
</feature>
<dbReference type="GO" id="GO:0003677">
    <property type="term" value="F:DNA binding"/>
    <property type="evidence" value="ECO:0007669"/>
    <property type="project" value="UniProtKB-UniRule"/>
</dbReference>
<dbReference type="InterPro" id="IPR001356">
    <property type="entry name" value="HD"/>
</dbReference>
<dbReference type="GO" id="GO:0005634">
    <property type="term" value="C:nucleus"/>
    <property type="evidence" value="ECO:0007669"/>
    <property type="project" value="UniProtKB-SubCell"/>
</dbReference>
<evidence type="ECO:0000259" key="4">
    <source>
        <dbReference type="PROSITE" id="PS50071"/>
    </source>
</evidence>
<comment type="caution">
    <text evidence="5">The sequence shown here is derived from an EMBL/GenBank/DDBJ whole genome shotgun (WGS) entry which is preliminary data.</text>
</comment>
<comment type="subcellular location">
    <subcellularLocation>
        <location evidence="1 2">Nucleus</location>
    </subcellularLocation>
</comment>
<sequence>MKASAEGNPRKKAPATRATPEQTIILKKAYAHSPTASQEQLKILSEETGLSEKWIHQWFGRQRLKKRKEVAKNGDTASSDIALSPQEIMNVKMEQVDASSPLLPDSSSPDSSFQASVSADSISTSSSVALESSSLSRSAASGNRSKAKGKAPAKAPPKNTKTRKTGNTKVKTEAREPPAVMRYNPVPAAPPPTSAPPRGLAHNNLLPRIAPPKRSPVTTAIAEPPATSRSRLSEVTTQHYMMYVPPGDALVPPPENFYYQPTFSRSKSQRNAVYQQGPVFRNGWNNQGPSAYTPRSSGSDSGAHAHYETTFAPPGISAAPSQSLTVSAPAFDSLGAASDWEQYAAPAPHFLSHYHAGLQHATPSFVNQPYKDPCEGQVYMGDGSTFQQEVIDLRHQSHGGVAMSASSSTTTQDPLEDALNPDLAPLKHLTDVLADFKADDGSYVALMAQEWRDNLLACLLNENLNPFQAAMGLSLLSKLGFLSGQ</sequence>
<organism evidence="5 6">
    <name type="scientific">Agrocybe chaxingu</name>
    <dbReference type="NCBI Taxonomy" id="84603"/>
    <lineage>
        <taxon>Eukaryota</taxon>
        <taxon>Fungi</taxon>
        <taxon>Dikarya</taxon>
        <taxon>Basidiomycota</taxon>
        <taxon>Agaricomycotina</taxon>
        <taxon>Agaricomycetes</taxon>
        <taxon>Agaricomycetidae</taxon>
        <taxon>Agaricales</taxon>
        <taxon>Agaricineae</taxon>
        <taxon>Strophariaceae</taxon>
        <taxon>Agrocybe</taxon>
    </lineage>
</organism>
<dbReference type="SUPFAM" id="SSF46689">
    <property type="entry name" value="Homeodomain-like"/>
    <property type="match status" value="1"/>
</dbReference>
<feature type="region of interest" description="Disordered" evidence="3">
    <location>
        <begin position="1"/>
        <end position="21"/>
    </location>
</feature>
<keyword evidence="1 2" id="KW-0238">DNA-binding</keyword>
<gene>
    <name evidence="5" type="ORF">NLJ89_g5492</name>
</gene>
<dbReference type="Pfam" id="PF00046">
    <property type="entry name" value="Homeodomain"/>
    <property type="match status" value="1"/>
</dbReference>
<dbReference type="PROSITE" id="PS50071">
    <property type="entry name" value="HOMEOBOX_2"/>
    <property type="match status" value="1"/>
</dbReference>
<keyword evidence="1 2" id="KW-0371">Homeobox</keyword>
<dbReference type="OrthoDB" id="3048971at2759"/>
<dbReference type="EMBL" id="JANKHO010000520">
    <property type="protein sequence ID" value="KAJ3508924.1"/>
    <property type="molecule type" value="Genomic_DNA"/>
</dbReference>